<reference evidence="1" key="2">
    <citation type="submission" date="2023-05" db="EMBL/GenBank/DDBJ databases">
        <authorList>
            <consortium name="Lawrence Berkeley National Laboratory"/>
            <person name="Steindorff A."/>
            <person name="Hensen N."/>
            <person name="Bonometti L."/>
            <person name="Westerberg I."/>
            <person name="Brannstrom I.O."/>
            <person name="Guillou S."/>
            <person name="Cros-Aarteil S."/>
            <person name="Calhoun S."/>
            <person name="Haridas S."/>
            <person name="Kuo A."/>
            <person name="Mondo S."/>
            <person name="Pangilinan J."/>
            <person name="Riley R."/>
            <person name="Labutti K."/>
            <person name="Andreopoulos B."/>
            <person name="Lipzen A."/>
            <person name="Chen C."/>
            <person name="Yanf M."/>
            <person name="Daum C."/>
            <person name="Ng V."/>
            <person name="Clum A."/>
            <person name="Ohm R."/>
            <person name="Martin F."/>
            <person name="Silar P."/>
            <person name="Natvig D."/>
            <person name="Lalanne C."/>
            <person name="Gautier V."/>
            <person name="Ament-Velasquez S.L."/>
            <person name="Kruys A."/>
            <person name="Hutchinson M.I."/>
            <person name="Powell A.J."/>
            <person name="Barry K."/>
            <person name="Miller A.N."/>
            <person name="Grigoriev I.V."/>
            <person name="Debuchy R."/>
            <person name="Gladieux P."/>
            <person name="Thoren M.H."/>
            <person name="Johannesson H."/>
        </authorList>
    </citation>
    <scope>NUCLEOTIDE SEQUENCE</scope>
    <source>
        <strain evidence="1">CBS 315.58</strain>
    </source>
</reference>
<sequence length="210" mass="22766">MARDAWYRSSLFKQQQLQNFLNVPPSSTTKGHLCLQSAKTIASILIFLPILIQLAIAGPVERATKQQQDYPSTGCFALEGNIPDRGYCHRVIDAFSQSSKTGLTDLAPGSCIGASVSTCGGFICNYNDHQVQINMAKMAIDMTVNVYDRCVLNDRYGQYVSEGVEAGLAPTPYDPQPPTRPMITVMTVEEVKEMVGGAMAPEVDGSISGH</sequence>
<dbReference type="AlphaFoldDB" id="A0AAN7ASH6"/>
<evidence type="ECO:0000313" key="2">
    <source>
        <dbReference type="Proteomes" id="UP001303160"/>
    </source>
</evidence>
<reference evidence="1" key="1">
    <citation type="journal article" date="2023" name="Mol. Phylogenet. Evol.">
        <title>Genome-scale phylogeny and comparative genomics of the fungal order Sordariales.</title>
        <authorList>
            <person name="Hensen N."/>
            <person name="Bonometti L."/>
            <person name="Westerberg I."/>
            <person name="Brannstrom I.O."/>
            <person name="Guillou S."/>
            <person name="Cros-Aarteil S."/>
            <person name="Calhoun S."/>
            <person name="Haridas S."/>
            <person name="Kuo A."/>
            <person name="Mondo S."/>
            <person name="Pangilinan J."/>
            <person name="Riley R."/>
            <person name="LaButti K."/>
            <person name="Andreopoulos B."/>
            <person name="Lipzen A."/>
            <person name="Chen C."/>
            <person name="Yan M."/>
            <person name="Daum C."/>
            <person name="Ng V."/>
            <person name="Clum A."/>
            <person name="Steindorff A."/>
            <person name="Ohm R.A."/>
            <person name="Martin F."/>
            <person name="Silar P."/>
            <person name="Natvig D.O."/>
            <person name="Lalanne C."/>
            <person name="Gautier V."/>
            <person name="Ament-Velasquez S.L."/>
            <person name="Kruys A."/>
            <person name="Hutchinson M.I."/>
            <person name="Powell A.J."/>
            <person name="Barry K."/>
            <person name="Miller A.N."/>
            <person name="Grigoriev I.V."/>
            <person name="Debuchy R."/>
            <person name="Gladieux P."/>
            <person name="Hiltunen Thoren M."/>
            <person name="Johannesson H."/>
        </authorList>
    </citation>
    <scope>NUCLEOTIDE SEQUENCE</scope>
    <source>
        <strain evidence="1">CBS 315.58</strain>
    </source>
</reference>
<organism evidence="1 2">
    <name type="scientific">Triangularia verruculosa</name>
    <dbReference type="NCBI Taxonomy" id="2587418"/>
    <lineage>
        <taxon>Eukaryota</taxon>
        <taxon>Fungi</taxon>
        <taxon>Dikarya</taxon>
        <taxon>Ascomycota</taxon>
        <taxon>Pezizomycotina</taxon>
        <taxon>Sordariomycetes</taxon>
        <taxon>Sordariomycetidae</taxon>
        <taxon>Sordariales</taxon>
        <taxon>Podosporaceae</taxon>
        <taxon>Triangularia</taxon>
    </lineage>
</organism>
<proteinExistence type="predicted"/>
<gene>
    <name evidence="1" type="ORF">QBC40DRAFT_256811</name>
</gene>
<keyword evidence="2" id="KW-1185">Reference proteome</keyword>
<protein>
    <submittedName>
        <fullName evidence="1">Uncharacterized protein</fullName>
    </submittedName>
</protein>
<comment type="caution">
    <text evidence="1">The sequence shown here is derived from an EMBL/GenBank/DDBJ whole genome shotgun (WGS) entry which is preliminary data.</text>
</comment>
<dbReference type="EMBL" id="MU863958">
    <property type="protein sequence ID" value="KAK4197723.1"/>
    <property type="molecule type" value="Genomic_DNA"/>
</dbReference>
<dbReference type="Proteomes" id="UP001303160">
    <property type="component" value="Unassembled WGS sequence"/>
</dbReference>
<accession>A0AAN7ASH6</accession>
<name>A0AAN7ASH6_9PEZI</name>
<evidence type="ECO:0000313" key="1">
    <source>
        <dbReference type="EMBL" id="KAK4197723.1"/>
    </source>
</evidence>